<reference evidence="1 2" key="1">
    <citation type="journal article" date="2016" name="Nat. Commun.">
        <title>Thousands of microbial genomes shed light on interconnected biogeochemical processes in an aquifer system.</title>
        <authorList>
            <person name="Anantharaman K."/>
            <person name="Brown C.T."/>
            <person name="Hug L.A."/>
            <person name="Sharon I."/>
            <person name="Castelle C.J."/>
            <person name="Probst A.J."/>
            <person name="Thomas B.C."/>
            <person name="Singh A."/>
            <person name="Wilkins M.J."/>
            <person name="Karaoz U."/>
            <person name="Brodie E.L."/>
            <person name="Williams K.H."/>
            <person name="Hubbard S.S."/>
            <person name="Banfield J.F."/>
        </authorList>
    </citation>
    <scope>NUCLEOTIDE SEQUENCE [LARGE SCALE GENOMIC DNA]</scope>
</reference>
<sequence>MNQVDLAALTIYHDLITTLRERGYTEAESAEIFANLTAQAEMEVVEELISKLTDEQLAKLRDLPENATGEEIASHMGIDGEEVDSVRAQKVTQLLSELAPVIDAGDDQTV</sequence>
<dbReference type="AlphaFoldDB" id="A0A1G1V1T6"/>
<proteinExistence type="predicted"/>
<dbReference type="Proteomes" id="UP000177967">
    <property type="component" value="Unassembled WGS sequence"/>
</dbReference>
<name>A0A1G1V1T6_9BACT</name>
<comment type="caution">
    <text evidence="1">The sequence shown here is derived from an EMBL/GenBank/DDBJ whole genome shotgun (WGS) entry which is preliminary data.</text>
</comment>
<evidence type="ECO:0000313" key="2">
    <source>
        <dbReference type="Proteomes" id="UP000177967"/>
    </source>
</evidence>
<accession>A0A1G1V1T6</accession>
<dbReference type="STRING" id="1797513.A2782_00225"/>
<dbReference type="EMBL" id="MHBW01000012">
    <property type="protein sequence ID" value="OGY09305.1"/>
    <property type="molecule type" value="Genomic_DNA"/>
</dbReference>
<organism evidence="1 2">
    <name type="scientific">Candidatus Blackburnbacteria bacterium RIFCSPHIGHO2_01_FULL_43_15b</name>
    <dbReference type="NCBI Taxonomy" id="1797513"/>
    <lineage>
        <taxon>Bacteria</taxon>
        <taxon>Candidatus Blackburniibacteriota</taxon>
    </lineage>
</organism>
<protein>
    <submittedName>
        <fullName evidence="1">Uncharacterized protein</fullName>
    </submittedName>
</protein>
<gene>
    <name evidence="1" type="ORF">A2782_00225</name>
</gene>
<evidence type="ECO:0000313" key="1">
    <source>
        <dbReference type="EMBL" id="OGY09305.1"/>
    </source>
</evidence>